<organism evidence="1">
    <name type="scientific">viral metagenome</name>
    <dbReference type="NCBI Taxonomy" id="1070528"/>
    <lineage>
        <taxon>unclassified sequences</taxon>
        <taxon>metagenomes</taxon>
        <taxon>organismal metagenomes</taxon>
    </lineage>
</organism>
<evidence type="ECO:0000313" key="1">
    <source>
        <dbReference type="EMBL" id="QHS78413.1"/>
    </source>
</evidence>
<reference evidence="1" key="1">
    <citation type="journal article" date="2020" name="Nature">
        <title>Giant virus diversity and host interactions through global metagenomics.</title>
        <authorList>
            <person name="Schulz F."/>
            <person name="Roux S."/>
            <person name="Paez-Espino D."/>
            <person name="Jungbluth S."/>
            <person name="Walsh D.A."/>
            <person name="Denef V.J."/>
            <person name="McMahon K.D."/>
            <person name="Konstantinidis K.T."/>
            <person name="Eloe-Fadrosh E.A."/>
            <person name="Kyrpides N.C."/>
            <person name="Woyke T."/>
        </authorList>
    </citation>
    <scope>NUCLEOTIDE SEQUENCE</scope>
    <source>
        <strain evidence="1">GVMAG-S-1021933-23</strain>
    </source>
</reference>
<sequence>MKYISIEKLKKFNEIYFYRECKKFNKKYISLKKLKKFNEKYFSIKTKKI</sequence>
<proteinExistence type="predicted"/>
<name>A0A6C0AG18_9ZZZZ</name>
<accession>A0A6C0AG18</accession>
<dbReference type="AlphaFoldDB" id="A0A6C0AG18"/>
<dbReference type="EMBL" id="MN740597">
    <property type="protein sequence ID" value="QHS78413.1"/>
    <property type="molecule type" value="Genomic_DNA"/>
</dbReference>
<protein>
    <submittedName>
        <fullName evidence="1">Uncharacterized protein</fullName>
    </submittedName>
</protein>